<evidence type="ECO:0000313" key="1">
    <source>
        <dbReference type="EMBL" id="VAW48539.1"/>
    </source>
</evidence>
<dbReference type="Pfam" id="PF13582">
    <property type="entry name" value="Reprolysin_3"/>
    <property type="match status" value="1"/>
</dbReference>
<dbReference type="Gene3D" id="3.40.390.10">
    <property type="entry name" value="Collagenase (Catalytic Domain)"/>
    <property type="match status" value="1"/>
</dbReference>
<accession>A0A3B0WGJ7</accession>
<dbReference type="AlphaFoldDB" id="A0A3B0WGJ7"/>
<sequence>MKNRNLISLLLVLFYSSAYAADFFDSVDAIGGASPPPVYKAFYSITVNFDELQDGPASLTFGLPNGINTTVDVTDFLPRQGYQFFDEDTDPPGTPDFWIPIGTPHDEIGYKWTGSNEDYDVLISVHNGVLYGIITGNDFRYGMSRIDDGNYRMYEFDYTFFPPTDLIGSADVSQLDQPVTIQNQDETFVSNLKTFDFSNPSSEARLNTTVVDVLVVWTEDARVLSGGAVGNLNDTDDIEALMVASMDHANTAFSNSAMNTRITKFHTAKYNGFTYSGDFRTDLLNLQENISIKNLRNQVGADTVIAIIGDDFDEFEACGVARVQTAPGCSDTPVPGCGIGPLFKEFSYAITTQFCAIWDDTFTHELGHNMGANHVQDELTPSWVTSVVNNGFPDAFGHRTNGFKSIMSITGPTTARRLNFSNPNVQVSGVNTGVVNSRHNARIIDQLTPAMSNFGVRPDLIFEDGFE</sequence>
<protein>
    <recommendedName>
        <fullName evidence="2">Peptidase M12B domain-containing protein</fullName>
    </recommendedName>
</protein>
<reference evidence="1" key="1">
    <citation type="submission" date="2018-06" db="EMBL/GenBank/DDBJ databases">
        <authorList>
            <person name="Zhirakovskaya E."/>
        </authorList>
    </citation>
    <scope>NUCLEOTIDE SEQUENCE</scope>
</reference>
<gene>
    <name evidence="1" type="ORF">MNBD_GAMMA03-2163</name>
</gene>
<dbReference type="SUPFAM" id="SSF55486">
    <property type="entry name" value="Metalloproteases ('zincins'), catalytic domain"/>
    <property type="match status" value="1"/>
</dbReference>
<name>A0A3B0WGJ7_9ZZZZ</name>
<organism evidence="1">
    <name type="scientific">hydrothermal vent metagenome</name>
    <dbReference type="NCBI Taxonomy" id="652676"/>
    <lineage>
        <taxon>unclassified sequences</taxon>
        <taxon>metagenomes</taxon>
        <taxon>ecological metagenomes</taxon>
    </lineage>
</organism>
<dbReference type="InterPro" id="IPR024079">
    <property type="entry name" value="MetalloPept_cat_dom_sf"/>
</dbReference>
<dbReference type="GO" id="GO:0008237">
    <property type="term" value="F:metallopeptidase activity"/>
    <property type="evidence" value="ECO:0007669"/>
    <property type="project" value="InterPro"/>
</dbReference>
<evidence type="ECO:0008006" key="2">
    <source>
        <dbReference type="Google" id="ProtNLM"/>
    </source>
</evidence>
<dbReference type="EMBL" id="UOFC01000213">
    <property type="protein sequence ID" value="VAW48539.1"/>
    <property type="molecule type" value="Genomic_DNA"/>
</dbReference>
<proteinExistence type="predicted"/>